<organism evidence="2 3">
    <name type="scientific">Haematospirillum jordaniae</name>
    <dbReference type="NCBI Taxonomy" id="1549855"/>
    <lineage>
        <taxon>Bacteria</taxon>
        <taxon>Pseudomonadati</taxon>
        <taxon>Pseudomonadota</taxon>
        <taxon>Alphaproteobacteria</taxon>
        <taxon>Rhodospirillales</taxon>
        <taxon>Novispirillaceae</taxon>
        <taxon>Haematospirillum</taxon>
    </lineage>
</organism>
<evidence type="ECO:0000313" key="3">
    <source>
        <dbReference type="Proteomes" id="UP000076066"/>
    </source>
</evidence>
<proteinExistence type="predicted"/>
<dbReference type="KEGG" id="hjo:AY555_02230"/>
<dbReference type="STRING" id="1549855.AY555_02230"/>
<dbReference type="OrthoDB" id="7357458at2"/>
<dbReference type="PROSITE" id="PS51257">
    <property type="entry name" value="PROKAR_LIPOPROTEIN"/>
    <property type="match status" value="1"/>
</dbReference>
<dbReference type="RefSeq" id="WP_066132867.1">
    <property type="nucleotide sequence ID" value="NZ_CP014525.1"/>
</dbReference>
<protein>
    <submittedName>
        <fullName evidence="2">Uncharacterized protein</fullName>
    </submittedName>
</protein>
<feature type="chain" id="PRO_5044368582" evidence="1">
    <location>
        <begin position="28"/>
        <end position="371"/>
    </location>
</feature>
<name>A0A143DC69_9PROT</name>
<dbReference type="GeneID" id="53315969"/>
<dbReference type="EMBL" id="CP014525">
    <property type="protein sequence ID" value="AMW34189.1"/>
    <property type="molecule type" value="Genomic_DNA"/>
</dbReference>
<feature type="signal peptide" evidence="1">
    <location>
        <begin position="1"/>
        <end position="27"/>
    </location>
</feature>
<sequence>MFRELSLFPACLFAICLSVAVTEQAMAMPAASFSCNEARTPFQHLVCSDPVLLELDGRMGHHDKVWLDSTLQGCGIPRQGGAPEERARWAMVPCLVSAYRQYLGIKTPLPGAVDGPETGEPGRGFIHPSCISVLLDDYDKGHLLPLPVAACNRGYSHVEVQSQVHGWLSADAAKDGDVAWVAWSDAGILPDGRWVAAVNESSGGNGALGSVWAFDRREQSGAGDEVLGVQRLYAGGDRCNGGVEEAIVDHSGILVSVNITPVGLLQAMDKTLTGLDDLPDCAACCIGTARYRVPVGFDGKVSGAPVLVSLGLNEDRDYGGSSVQATCFASTVEDAVIGYGKALDPARMLDTVDAFIACNRDRGDQSVQRRL</sequence>
<dbReference type="AlphaFoldDB" id="A0A143DC69"/>
<keyword evidence="3" id="KW-1185">Reference proteome</keyword>
<reference evidence="2 3" key="1">
    <citation type="submission" date="2016-02" db="EMBL/GenBank/DDBJ databases">
        <title>Complete Genome of H5569, the type strain of the newly described species Haematospirillium jordaniae.</title>
        <authorList>
            <person name="Nicholson A.C."/>
            <person name="Humrighouse B.W."/>
            <person name="Loparov V."/>
            <person name="McQuiston J.R."/>
        </authorList>
    </citation>
    <scope>NUCLEOTIDE SEQUENCE [LARGE SCALE GENOMIC DNA]</scope>
    <source>
        <strain evidence="2 3">H5569</strain>
    </source>
</reference>
<evidence type="ECO:0000313" key="2">
    <source>
        <dbReference type="EMBL" id="AMW34189.1"/>
    </source>
</evidence>
<evidence type="ECO:0000256" key="1">
    <source>
        <dbReference type="SAM" id="SignalP"/>
    </source>
</evidence>
<keyword evidence="1" id="KW-0732">Signal</keyword>
<accession>A0A143DC69</accession>
<gene>
    <name evidence="2" type="ORF">AY555_02230</name>
</gene>
<dbReference type="Proteomes" id="UP000076066">
    <property type="component" value="Chromosome"/>
</dbReference>